<feature type="transmembrane region" description="Helical" evidence="1">
    <location>
        <begin position="20"/>
        <end position="38"/>
    </location>
</feature>
<evidence type="ECO:0000313" key="3">
    <source>
        <dbReference type="EMBL" id="ROO26407.1"/>
    </source>
</evidence>
<reference evidence="3 4" key="1">
    <citation type="submission" date="2013-10" db="EMBL/GenBank/DDBJ databases">
        <title>Salinisphaera japonica YTM-1 Genome Sequencing.</title>
        <authorList>
            <person name="Lai Q."/>
            <person name="Li C."/>
            <person name="Shao Z."/>
        </authorList>
    </citation>
    <scope>NUCLEOTIDE SEQUENCE [LARGE SCALE GENOMIC DNA]</scope>
    <source>
        <strain evidence="3 4">YTM-1</strain>
    </source>
</reference>
<keyword evidence="1" id="KW-0472">Membrane</keyword>
<dbReference type="InterPro" id="IPR010559">
    <property type="entry name" value="Sig_transdc_His_kin_internal"/>
</dbReference>
<name>A0A423PLD0_9GAMM</name>
<keyword evidence="1" id="KW-0812">Transmembrane</keyword>
<gene>
    <name evidence="3" type="ORF">SAJA_11270</name>
</gene>
<dbReference type="EMBL" id="AYKG01000035">
    <property type="protein sequence ID" value="ROO26407.1"/>
    <property type="molecule type" value="Genomic_DNA"/>
</dbReference>
<keyword evidence="3" id="KW-0418">Kinase</keyword>
<comment type="caution">
    <text evidence="3">The sequence shown here is derived from an EMBL/GenBank/DDBJ whole genome shotgun (WGS) entry which is preliminary data.</text>
</comment>
<dbReference type="OrthoDB" id="2514702at2"/>
<organism evidence="3 4">
    <name type="scientific">Salinisphaera japonica YTM-1</name>
    <dbReference type="NCBI Taxonomy" id="1209778"/>
    <lineage>
        <taxon>Bacteria</taxon>
        <taxon>Pseudomonadati</taxon>
        <taxon>Pseudomonadota</taxon>
        <taxon>Gammaproteobacteria</taxon>
        <taxon>Salinisphaerales</taxon>
        <taxon>Salinisphaeraceae</taxon>
        <taxon>Salinisphaera</taxon>
    </lineage>
</organism>
<dbReference type="InterPro" id="IPR036890">
    <property type="entry name" value="HATPase_C_sf"/>
</dbReference>
<protein>
    <submittedName>
        <fullName evidence="3">Histidine kinase</fullName>
    </submittedName>
</protein>
<keyword evidence="1" id="KW-1133">Transmembrane helix</keyword>
<evidence type="ECO:0000313" key="4">
    <source>
        <dbReference type="Proteomes" id="UP000285310"/>
    </source>
</evidence>
<feature type="domain" description="Signal transduction histidine kinase internal region" evidence="2">
    <location>
        <begin position="156"/>
        <end position="235"/>
    </location>
</feature>
<evidence type="ECO:0000256" key="1">
    <source>
        <dbReference type="SAM" id="Phobius"/>
    </source>
</evidence>
<feature type="transmembrane region" description="Helical" evidence="1">
    <location>
        <begin position="44"/>
        <end position="69"/>
    </location>
</feature>
<dbReference type="GO" id="GO:0016020">
    <property type="term" value="C:membrane"/>
    <property type="evidence" value="ECO:0007669"/>
    <property type="project" value="InterPro"/>
</dbReference>
<dbReference type="Pfam" id="PF06580">
    <property type="entry name" value="His_kinase"/>
    <property type="match status" value="1"/>
</dbReference>
<proteinExistence type="predicted"/>
<dbReference type="PANTHER" id="PTHR34220:SF7">
    <property type="entry name" value="SENSOR HISTIDINE KINASE YPDA"/>
    <property type="match status" value="1"/>
</dbReference>
<feature type="transmembrane region" description="Helical" evidence="1">
    <location>
        <begin position="121"/>
        <end position="141"/>
    </location>
</feature>
<dbReference type="InParanoid" id="A0A423PLD0"/>
<evidence type="ECO:0000259" key="2">
    <source>
        <dbReference type="Pfam" id="PF06580"/>
    </source>
</evidence>
<dbReference type="AlphaFoldDB" id="A0A423PLD0"/>
<keyword evidence="3" id="KW-0808">Transferase</keyword>
<accession>A0A423PLD0</accession>
<dbReference type="Gene3D" id="3.30.565.10">
    <property type="entry name" value="Histidine kinase-like ATPase, C-terminal domain"/>
    <property type="match status" value="1"/>
</dbReference>
<sequence length="350" mass="38076">MPEPNDSPAILPDFCTGARIFRVLAVCEAVAIILALGSSESADVWRLIFLLSVYLLWIGVCSAAALCLIRRWAYGLSTRQVMILSYVSLLGITFVITEAALLAGPYTGFWVLLVEASPMAFVLRSLGICGVVAALALRYFWLRAAWQARAETEARARLEALQARIEPHFLFNTLNSAAALTATRPQAAETALEDLAALLRARLAHETAEQVTLAEEMTLVAAYVRIEQLRLGARLSFITDIDTAAEQARLPALTIQPLVENAIGHGVARRAEGGRVQLIARCTRQTLTVTVINPIAGQLERVPGHRQAISNIRDRLGLAYGSQASLEFSHDACSFIVTLVVPQPESNDMT</sequence>
<keyword evidence="4" id="KW-1185">Reference proteome</keyword>
<dbReference type="PANTHER" id="PTHR34220">
    <property type="entry name" value="SENSOR HISTIDINE KINASE YPDA"/>
    <property type="match status" value="1"/>
</dbReference>
<feature type="transmembrane region" description="Helical" evidence="1">
    <location>
        <begin position="81"/>
        <end position="101"/>
    </location>
</feature>
<dbReference type="Proteomes" id="UP000285310">
    <property type="component" value="Unassembled WGS sequence"/>
</dbReference>
<dbReference type="InterPro" id="IPR050640">
    <property type="entry name" value="Bact_2-comp_sensor_kinase"/>
</dbReference>
<dbReference type="RefSeq" id="WP_123658739.1">
    <property type="nucleotide sequence ID" value="NZ_AYKG01000035.1"/>
</dbReference>
<dbReference type="GO" id="GO:0000155">
    <property type="term" value="F:phosphorelay sensor kinase activity"/>
    <property type="evidence" value="ECO:0007669"/>
    <property type="project" value="InterPro"/>
</dbReference>